<feature type="domain" description="LtfC/p132/Gp6 beta-sandwich" evidence="1">
    <location>
        <begin position="8"/>
        <end position="108"/>
    </location>
</feature>
<dbReference type="RefSeq" id="YP_009284808.1">
    <property type="nucleotide sequence ID" value="NC_031052.1"/>
</dbReference>
<sequence>MADWAPEVAKRDFTIRDGSDYDLSGTFRDPKTKEPWPPPDGSTAYFRVGQEGDFPHIPVVLDGANFSGHIEKTDTPEWPSRATFRLYVVLPNTVNGFPQVVSEGVIKRADAKSS</sequence>
<name>A0A1B3B1Q5_9CAUD</name>
<keyword evidence="3" id="KW-1185">Reference proteome</keyword>
<proteinExistence type="predicted"/>
<evidence type="ECO:0000313" key="3">
    <source>
        <dbReference type="Proteomes" id="UP000201729"/>
    </source>
</evidence>
<gene>
    <name evidence="2" type="primary">37</name>
    <name evidence="2" type="ORF">SEA_TWISTER6_37</name>
</gene>
<dbReference type="Proteomes" id="UP000201729">
    <property type="component" value="Segment"/>
</dbReference>
<evidence type="ECO:0000259" key="1">
    <source>
        <dbReference type="Pfam" id="PF23926"/>
    </source>
</evidence>
<protein>
    <recommendedName>
        <fullName evidence="1">LtfC/p132/Gp6 beta-sandwich domain-containing protein</fullName>
    </recommendedName>
</protein>
<dbReference type="GeneID" id="29065009"/>
<evidence type="ECO:0000313" key="2">
    <source>
        <dbReference type="EMBL" id="AOE44946.1"/>
    </source>
</evidence>
<dbReference type="OrthoDB" id="12644at10239"/>
<dbReference type="InterPro" id="IPR055688">
    <property type="entry name" value="LtfC/p132/Gp6_b-sand"/>
</dbReference>
<dbReference type="KEGG" id="vg:29065009"/>
<reference evidence="2 3" key="1">
    <citation type="submission" date="2016-07" db="EMBL/GenBank/DDBJ databases">
        <authorList>
            <person name="Montgomery M.T."/>
            <person name="Pope W.H."/>
            <person name="Russell D.A."/>
            <person name="Garlena R.A."/>
            <person name="Jacobs-Sera D."/>
            <person name="Hendrix R.W."/>
            <person name="Hatfull G.F."/>
        </authorList>
    </citation>
    <scope>NUCLEOTIDE SEQUENCE [LARGE SCALE GENOMIC DNA]</scope>
</reference>
<organism evidence="2 3">
    <name type="scientific">Gordonia phage Twister6</name>
    <dbReference type="NCBI Taxonomy" id="1887655"/>
    <lineage>
        <taxon>Viruses</taxon>
        <taxon>Duplodnaviria</taxon>
        <taxon>Heunggongvirae</taxon>
        <taxon>Uroviricota</taxon>
        <taxon>Caudoviricetes</taxon>
        <taxon>Stackebrandtviridae</taxon>
        <taxon>Frickvirinae</taxon>
        <taxon>Wizardvirus</taxon>
        <taxon>Wizardvirus twister6</taxon>
    </lineage>
</organism>
<dbReference type="Pfam" id="PF23926">
    <property type="entry name" value="LtfC"/>
    <property type="match status" value="1"/>
</dbReference>
<accession>A0A1B3B1Q5</accession>
<dbReference type="EMBL" id="KX557286">
    <property type="protein sequence ID" value="AOE44946.1"/>
    <property type="molecule type" value="Genomic_DNA"/>
</dbReference>